<evidence type="ECO:0000256" key="4">
    <source>
        <dbReference type="ARBA" id="ARBA00022683"/>
    </source>
</evidence>
<evidence type="ECO:0000313" key="8">
    <source>
        <dbReference type="EMBL" id="GAD80848.1"/>
    </source>
</evidence>
<name>U3CT58_9VIBR</name>
<organism evidence="8 9">
    <name type="scientific">Vibrio ezurae NBRC 102218</name>
    <dbReference type="NCBI Taxonomy" id="1219080"/>
    <lineage>
        <taxon>Bacteria</taxon>
        <taxon>Pseudomonadati</taxon>
        <taxon>Pseudomonadota</taxon>
        <taxon>Gammaproteobacteria</taxon>
        <taxon>Vibrionales</taxon>
        <taxon>Vibrionaceae</taxon>
        <taxon>Vibrio</taxon>
    </lineage>
</organism>
<evidence type="ECO:0000256" key="3">
    <source>
        <dbReference type="ARBA" id="ARBA00022679"/>
    </source>
</evidence>
<keyword evidence="9" id="KW-1185">Reference proteome</keyword>
<feature type="modified residue" description="Phosphohistidine; by HPr" evidence="7">
    <location>
        <position position="84"/>
    </location>
</feature>
<dbReference type="PANTHER" id="PTHR34382">
    <property type="entry name" value="PTS SYSTEM N,N'-DIACETYLCHITOBIOSE-SPECIFIC EIIA COMPONENT"/>
    <property type="match status" value="1"/>
</dbReference>
<feature type="active site" description="Tele-phosphohistidine intermediate" evidence="5">
    <location>
        <position position="84"/>
    </location>
</feature>
<dbReference type="GO" id="GO:0046872">
    <property type="term" value="F:metal ion binding"/>
    <property type="evidence" value="ECO:0007669"/>
    <property type="project" value="UniProtKB-KW"/>
</dbReference>
<dbReference type="RefSeq" id="WP_021714549.1">
    <property type="nucleotide sequence ID" value="NZ_BATM01000044.1"/>
</dbReference>
<dbReference type="PANTHER" id="PTHR34382:SF7">
    <property type="entry name" value="PTS SYSTEM N,N'-DIACETYLCHITOBIOSE-SPECIFIC EIIA COMPONENT"/>
    <property type="match status" value="1"/>
</dbReference>
<reference evidence="8 9" key="1">
    <citation type="submission" date="2013-09" db="EMBL/GenBank/DDBJ databases">
        <title>Whole genome shotgun sequence of Vibrio ezurae NBRC 102218.</title>
        <authorList>
            <person name="Yoshida I."/>
            <person name="Hosoyama A."/>
            <person name="Numata M."/>
            <person name="Hashimoto M."/>
            <person name="Hosoyama Y."/>
            <person name="Tsuchikane K."/>
            <person name="Noguchi M."/>
            <person name="Hirakata S."/>
            <person name="Ichikawa N."/>
            <person name="Ohji S."/>
            <person name="Yamazoe A."/>
            <person name="Fujita N."/>
        </authorList>
    </citation>
    <scope>NUCLEOTIDE SEQUENCE [LARGE SCALE GENOMIC DNA]</scope>
    <source>
        <strain evidence="8 9">NBRC 102218</strain>
    </source>
</reference>
<dbReference type="PROSITE" id="PS51095">
    <property type="entry name" value="PTS_EIIA_TYPE_3"/>
    <property type="match status" value="1"/>
</dbReference>
<sequence>MTFSINSQNDITEEFLMSLLCSAGEARSSVMAAMASAQKGDFEQASLFIDTADKALTEVHKTQTTLIGYDEGVGKVSMTLILTHIQDHIMTAMLCKDLALEIIAIHRKLGDLK</sequence>
<evidence type="ECO:0000256" key="5">
    <source>
        <dbReference type="PIRSR" id="PIRSR000699-1"/>
    </source>
</evidence>
<keyword evidence="6" id="KW-0460">Magnesium</keyword>
<dbReference type="GO" id="GO:0009401">
    <property type="term" value="P:phosphoenolpyruvate-dependent sugar phosphotransferase system"/>
    <property type="evidence" value="ECO:0007669"/>
    <property type="project" value="UniProtKB-KW"/>
</dbReference>
<evidence type="ECO:0000256" key="2">
    <source>
        <dbReference type="ARBA" id="ARBA00022597"/>
    </source>
</evidence>
<evidence type="ECO:0000256" key="7">
    <source>
        <dbReference type="PROSITE-ProRule" id="PRU00418"/>
    </source>
</evidence>
<dbReference type="AlphaFoldDB" id="U3CT58"/>
<keyword evidence="4" id="KW-0598">Phosphotransferase system</keyword>
<dbReference type="EMBL" id="BATM01000044">
    <property type="protein sequence ID" value="GAD80848.1"/>
    <property type="molecule type" value="Genomic_DNA"/>
</dbReference>
<feature type="binding site" evidence="6">
    <location>
        <position position="87"/>
    </location>
    <ligand>
        <name>Mg(2+)</name>
        <dbReference type="ChEBI" id="CHEBI:18420"/>
        <note>ligand shared between all trimeric partners</note>
    </ligand>
</feature>
<dbReference type="InterPro" id="IPR003188">
    <property type="entry name" value="PTS_IIA_lac/cel"/>
</dbReference>
<keyword evidence="6" id="KW-0479">Metal-binding</keyword>
<dbReference type="OrthoDB" id="350602at2"/>
<dbReference type="Gene3D" id="1.20.58.80">
    <property type="entry name" value="Phosphotransferase system, lactose/cellobiose-type IIA subunit"/>
    <property type="match status" value="1"/>
</dbReference>
<evidence type="ECO:0000256" key="1">
    <source>
        <dbReference type="ARBA" id="ARBA00022448"/>
    </source>
</evidence>
<dbReference type="InterPro" id="IPR036542">
    <property type="entry name" value="PTS_IIA_lac/cel_sf"/>
</dbReference>
<proteinExistence type="predicted"/>
<keyword evidence="1" id="KW-0813">Transport</keyword>
<keyword evidence="3 8" id="KW-0808">Transferase</keyword>
<dbReference type="Proteomes" id="UP000016562">
    <property type="component" value="Unassembled WGS sequence"/>
</dbReference>
<evidence type="ECO:0000313" key="9">
    <source>
        <dbReference type="Proteomes" id="UP000016562"/>
    </source>
</evidence>
<protein>
    <submittedName>
        <fullName evidence="8">Putative phosphotransferase system enzyme IIA component</fullName>
    </submittedName>
</protein>
<dbReference type="STRING" id="1219080.VEZ01S_44_00510"/>
<comment type="caution">
    <text evidence="8">The sequence shown here is derived from an EMBL/GenBank/DDBJ whole genome shotgun (WGS) entry which is preliminary data.</text>
</comment>
<dbReference type="eggNOG" id="COG1447">
    <property type="taxonomic scope" value="Bacteria"/>
</dbReference>
<dbReference type="SUPFAM" id="SSF46973">
    <property type="entry name" value="Enzyme IIa from lactose specific PTS, IIa-lac"/>
    <property type="match status" value="1"/>
</dbReference>
<gene>
    <name evidence="8" type="ORF">VEZ01S_44_00510</name>
</gene>
<keyword evidence="2" id="KW-0762">Sugar transport</keyword>
<accession>U3CT58</accession>
<evidence type="ECO:0000256" key="6">
    <source>
        <dbReference type="PIRSR" id="PIRSR000699-2"/>
    </source>
</evidence>
<dbReference type="Pfam" id="PF02255">
    <property type="entry name" value="PTS_IIA"/>
    <property type="match status" value="1"/>
</dbReference>
<comment type="cofactor">
    <cofactor evidence="6">
        <name>Mg(2+)</name>
        <dbReference type="ChEBI" id="CHEBI:18420"/>
    </cofactor>
    <text evidence="6">Binds 1 Mg(2+) ion per trimer.</text>
</comment>
<dbReference type="PIRSF" id="PIRSF000699">
    <property type="entry name" value="PTS_IILac_III"/>
    <property type="match status" value="1"/>
</dbReference>
<dbReference type="GO" id="GO:0016740">
    <property type="term" value="F:transferase activity"/>
    <property type="evidence" value="ECO:0007669"/>
    <property type="project" value="UniProtKB-KW"/>
</dbReference>